<name>A0A1M6BGW2_MALRU</name>
<dbReference type="OrthoDB" id="5392660at2"/>
<keyword evidence="2" id="KW-0456">Lyase</keyword>
<keyword evidence="5" id="KW-1185">Reference proteome</keyword>
<dbReference type="InterPro" id="IPR001303">
    <property type="entry name" value="Aldolase_II/adducin_N"/>
</dbReference>
<evidence type="ECO:0000259" key="3">
    <source>
        <dbReference type="SMART" id="SM01007"/>
    </source>
</evidence>
<dbReference type="RefSeq" id="WP_072904857.1">
    <property type="nucleotide sequence ID" value="NZ_FQZT01000001.1"/>
</dbReference>
<dbReference type="STRING" id="1122189.SAMN02745165_00175"/>
<evidence type="ECO:0000256" key="2">
    <source>
        <dbReference type="ARBA" id="ARBA00023239"/>
    </source>
</evidence>
<sequence>MIRQVRKYLQKMATDGSASVDHSLILAKDDCLLWQGSAELLPLGQTLIERLNIISLVVAEPPLPICDVLLGRTSADAAEIIPQDTETRTFLHDIPVVRKDEFSVDNAQSIVDLLGQRKGILVEGVGIVATGSVTVEQAYINYSSVYHALFVKLMLQLLADDQPPSAQEMNLLQPLWAQLGTDIPLHCDDLLAGPLLEKADILKAIDQVGKRTVALKLVDSFFGNISCFVDDSLYISQTGASLDELPGCIDFVPNDNSSTAGITASSELIAHRAIFAKGNLRTILHGHPKFSVVLSLFCRETDCKITDCWKNCDKVRYLNDVPVVAGEVGAGGLARKVPPVIDCGIAVVYGHGVFATGDEDFRQPLSAMIDLENRCRNEFLQAVQARCTNETK</sequence>
<organism evidence="4 5">
    <name type="scientific">Malonomonas rubra DSM 5091</name>
    <dbReference type="NCBI Taxonomy" id="1122189"/>
    <lineage>
        <taxon>Bacteria</taxon>
        <taxon>Pseudomonadati</taxon>
        <taxon>Thermodesulfobacteriota</taxon>
        <taxon>Desulfuromonadia</taxon>
        <taxon>Desulfuromonadales</taxon>
        <taxon>Geopsychrobacteraceae</taxon>
        <taxon>Malonomonas</taxon>
    </lineage>
</organism>
<feature type="domain" description="Class II aldolase/adducin N-terminal" evidence="3">
    <location>
        <begin position="203"/>
        <end position="379"/>
    </location>
</feature>
<dbReference type="SMART" id="SM01007">
    <property type="entry name" value="Aldolase_II"/>
    <property type="match status" value="1"/>
</dbReference>
<dbReference type="InterPro" id="IPR036409">
    <property type="entry name" value="Aldolase_II/adducin_N_sf"/>
</dbReference>
<evidence type="ECO:0000313" key="4">
    <source>
        <dbReference type="EMBL" id="SHI47949.1"/>
    </source>
</evidence>
<protein>
    <submittedName>
        <fullName evidence="4">Ribulose-5-phosphate 4-epimerase/Fuculose-1-phosphate aldolase</fullName>
    </submittedName>
</protein>
<dbReference type="PANTHER" id="PTHR22789">
    <property type="entry name" value="FUCULOSE PHOSPHATE ALDOLASE"/>
    <property type="match status" value="1"/>
</dbReference>
<dbReference type="GO" id="GO:0016832">
    <property type="term" value="F:aldehyde-lyase activity"/>
    <property type="evidence" value="ECO:0007669"/>
    <property type="project" value="TreeGrafter"/>
</dbReference>
<dbReference type="PANTHER" id="PTHR22789:SF0">
    <property type="entry name" value="3-OXO-TETRONATE 4-PHOSPHATE DECARBOXYLASE-RELATED"/>
    <property type="match status" value="1"/>
</dbReference>
<dbReference type="Proteomes" id="UP000184171">
    <property type="component" value="Unassembled WGS sequence"/>
</dbReference>
<reference evidence="4 5" key="1">
    <citation type="submission" date="2016-11" db="EMBL/GenBank/DDBJ databases">
        <authorList>
            <person name="Jaros S."/>
            <person name="Januszkiewicz K."/>
            <person name="Wedrychowicz H."/>
        </authorList>
    </citation>
    <scope>NUCLEOTIDE SEQUENCE [LARGE SCALE GENOMIC DNA]</scope>
    <source>
        <strain evidence="4 5">DSM 5091</strain>
    </source>
</reference>
<dbReference type="GO" id="GO:0046872">
    <property type="term" value="F:metal ion binding"/>
    <property type="evidence" value="ECO:0007669"/>
    <property type="project" value="UniProtKB-KW"/>
</dbReference>
<dbReference type="Gene3D" id="3.40.225.10">
    <property type="entry name" value="Class II aldolase/adducin N-terminal domain"/>
    <property type="match status" value="2"/>
</dbReference>
<gene>
    <name evidence="4" type="ORF">SAMN02745165_00175</name>
</gene>
<dbReference type="SUPFAM" id="SSF53639">
    <property type="entry name" value="AraD/HMP-PK domain-like"/>
    <property type="match status" value="2"/>
</dbReference>
<dbReference type="EMBL" id="FQZT01000001">
    <property type="protein sequence ID" value="SHI47949.1"/>
    <property type="molecule type" value="Genomic_DNA"/>
</dbReference>
<dbReference type="InterPro" id="IPR050197">
    <property type="entry name" value="Aldolase_class_II_sugar_metab"/>
</dbReference>
<dbReference type="AlphaFoldDB" id="A0A1M6BGW2"/>
<evidence type="ECO:0000313" key="5">
    <source>
        <dbReference type="Proteomes" id="UP000184171"/>
    </source>
</evidence>
<evidence type="ECO:0000256" key="1">
    <source>
        <dbReference type="ARBA" id="ARBA00022723"/>
    </source>
</evidence>
<dbReference type="GO" id="GO:0005829">
    <property type="term" value="C:cytosol"/>
    <property type="evidence" value="ECO:0007669"/>
    <property type="project" value="TreeGrafter"/>
</dbReference>
<dbReference type="GO" id="GO:0019323">
    <property type="term" value="P:pentose catabolic process"/>
    <property type="evidence" value="ECO:0007669"/>
    <property type="project" value="TreeGrafter"/>
</dbReference>
<accession>A0A1M6BGW2</accession>
<keyword evidence="1" id="KW-0479">Metal-binding</keyword>
<dbReference type="Pfam" id="PF00596">
    <property type="entry name" value="Aldolase_II"/>
    <property type="match status" value="1"/>
</dbReference>
<proteinExistence type="predicted"/>